<comment type="caution">
    <text evidence="1">The sequence shown here is derived from an EMBL/GenBank/DDBJ whole genome shotgun (WGS) entry which is preliminary data.</text>
</comment>
<protein>
    <submittedName>
        <fullName evidence="1">Uncharacterized protein</fullName>
    </submittedName>
</protein>
<dbReference type="RefSeq" id="WP_379857231.1">
    <property type="nucleotide sequence ID" value="NZ_JBHZQA010000003.1"/>
</dbReference>
<dbReference type="EMBL" id="JBHZQA010000003">
    <property type="protein sequence ID" value="MFE3847403.1"/>
    <property type="molecule type" value="Genomic_DNA"/>
</dbReference>
<name>A0ABW6HL33_9FLAO</name>
<accession>A0ABW6HL33</accession>
<reference evidence="1 2" key="1">
    <citation type="submission" date="2024-06" db="EMBL/GenBank/DDBJ databases">
        <title>Flavobacterium spp. isolated from glacier.</title>
        <authorList>
            <person name="Han D."/>
        </authorList>
    </citation>
    <scope>NUCLEOTIDE SEQUENCE [LARGE SCALE GENOMIC DNA]</scope>
    <source>
        <strain evidence="1 2">LB3P45</strain>
    </source>
</reference>
<gene>
    <name evidence="1" type="ORF">ACFX5D_05430</name>
</gene>
<proteinExistence type="predicted"/>
<evidence type="ECO:0000313" key="2">
    <source>
        <dbReference type="Proteomes" id="UP001600039"/>
    </source>
</evidence>
<evidence type="ECO:0000313" key="1">
    <source>
        <dbReference type="EMBL" id="MFE3847403.1"/>
    </source>
</evidence>
<sequence length="96" mass="10744">MKNIYLYTGTINEVKNSFKGILNSNNNEFKLAVDSNFFEENIDGVPFINCITSIQASITFSDETLLSIELLSKSSILFAYCTEESIEHSFSVSGQK</sequence>
<organism evidence="1 2">
    <name type="scientific">Flavobacterium fructosi</name>
    <dbReference type="NCBI Taxonomy" id="3230416"/>
    <lineage>
        <taxon>Bacteria</taxon>
        <taxon>Pseudomonadati</taxon>
        <taxon>Bacteroidota</taxon>
        <taxon>Flavobacteriia</taxon>
        <taxon>Flavobacteriales</taxon>
        <taxon>Flavobacteriaceae</taxon>
        <taxon>Flavobacterium</taxon>
    </lineage>
</organism>
<dbReference type="Proteomes" id="UP001600039">
    <property type="component" value="Unassembled WGS sequence"/>
</dbReference>
<keyword evidence="2" id="KW-1185">Reference proteome</keyword>